<gene>
    <name evidence="7" type="ORF">ASAP_0690</name>
</gene>
<feature type="transmembrane region" description="Helical" evidence="6">
    <location>
        <begin position="62"/>
        <end position="79"/>
    </location>
</feature>
<evidence type="ECO:0000313" key="7">
    <source>
        <dbReference type="EMBL" id="CDG38735.1"/>
    </source>
</evidence>
<dbReference type="Pfam" id="PF02588">
    <property type="entry name" value="YitT_membrane"/>
    <property type="match status" value="1"/>
</dbReference>
<dbReference type="RefSeq" id="WP_023979629.1">
    <property type="nucleotide sequence ID" value="NZ_CBLX010000004.1"/>
</dbReference>
<feature type="transmembrane region" description="Helical" evidence="6">
    <location>
        <begin position="178"/>
        <end position="195"/>
    </location>
</feature>
<sequence length="204" mass="21498">MTTPHVPALRHSLAEDIYAFFIGCSLIVMGILCLHKAGLVTGGMAGIALLLSYLVPVSPGNLFTLINFPFLLFAIRAMSTGFAFRTMLASLGVTFAAGEMPLVMNLSYINPLFSALFSGTMIGLGILCLARHQAGVGGTGIICLWLQKARGINAGRVQITIDAVILSVSAFYLPLDKAALSALSAVATSGVLIAYHRPGRYIGH</sequence>
<evidence type="ECO:0000256" key="1">
    <source>
        <dbReference type="ARBA" id="ARBA00004651"/>
    </source>
</evidence>
<dbReference type="Proteomes" id="UP000027583">
    <property type="component" value="Unassembled WGS sequence"/>
</dbReference>
<keyword evidence="3 6" id="KW-0812">Transmembrane</keyword>
<name>A0A060QCX5_9PROT</name>
<evidence type="ECO:0008006" key="9">
    <source>
        <dbReference type="Google" id="ProtNLM"/>
    </source>
</evidence>
<dbReference type="PANTHER" id="PTHR33545">
    <property type="entry name" value="UPF0750 MEMBRANE PROTEIN YITT-RELATED"/>
    <property type="match status" value="1"/>
</dbReference>
<evidence type="ECO:0000256" key="6">
    <source>
        <dbReference type="SAM" id="Phobius"/>
    </source>
</evidence>
<dbReference type="AlphaFoldDB" id="A0A060QCX5"/>
<keyword evidence="2" id="KW-1003">Cell membrane</keyword>
<comment type="subcellular location">
    <subcellularLocation>
        <location evidence="1">Cell membrane</location>
        <topology evidence="1">Multi-pass membrane protein</topology>
    </subcellularLocation>
</comment>
<comment type="caution">
    <text evidence="7">The sequence shown here is derived from an EMBL/GenBank/DDBJ whole genome shotgun (WGS) entry which is preliminary data.</text>
</comment>
<feature type="transmembrane region" description="Helical" evidence="6">
    <location>
        <begin position="86"/>
        <end position="106"/>
    </location>
</feature>
<feature type="transmembrane region" description="Helical" evidence="6">
    <location>
        <begin position="112"/>
        <end position="130"/>
    </location>
</feature>
<reference evidence="7 8" key="1">
    <citation type="journal article" date="2014" name="Genome Biol. Evol.">
        <title>Acetic acid bacteria genomes reveal functional traits for adaptation to life in insect guts.</title>
        <authorList>
            <person name="Chouaia B."/>
            <person name="Gaiarsa S."/>
            <person name="Crotti E."/>
            <person name="Comandatore F."/>
            <person name="Degli Esposti M."/>
            <person name="Ricci I."/>
            <person name="Alma A."/>
            <person name="Favia G."/>
            <person name="Bandi C."/>
            <person name="Daffonchio D."/>
        </authorList>
    </citation>
    <scope>NUCLEOTIDE SEQUENCE [LARGE SCALE GENOMIC DNA]</scope>
    <source>
        <strain evidence="7 8">SF2.1</strain>
    </source>
</reference>
<keyword evidence="5 6" id="KW-0472">Membrane</keyword>
<evidence type="ECO:0000256" key="4">
    <source>
        <dbReference type="ARBA" id="ARBA00022989"/>
    </source>
</evidence>
<evidence type="ECO:0000256" key="2">
    <source>
        <dbReference type="ARBA" id="ARBA00022475"/>
    </source>
</evidence>
<dbReference type="eggNOG" id="COG1284">
    <property type="taxonomic scope" value="Bacteria"/>
</dbReference>
<feature type="transmembrane region" description="Helical" evidence="6">
    <location>
        <begin position="17"/>
        <end position="34"/>
    </location>
</feature>
<accession>A0A060QCX5</accession>
<reference evidence="7 8" key="2">
    <citation type="journal article" date="2014" name="PLoS ONE">
        <title>Evolution of mitochondria reconstructed from the energy metabolism of living bacteria.</title>
        <authorList>
            <person name="Degli Esposti M."/>
            <person name="Chouaia B."/>
            <person name="Comandatore F."/>
            <person name="Crotti E."/>
            <person name="Sassera D."/>
            <person name="Lievens P.M."/>
            <person name="Daffonchio D."/>
            <person name="Bandi C."/>
        </authorList>
    </citation>
    <scope>NUCLEOTIDE SEQUENCE [LARGE SCALE GENOMIC DNA]</scope>
    <source>
        <strain evidence="7 8">SF2.1</strain>
    </source>
</reference>
<keyword evidence="4 6" id="KW-1133">Transmembrane helix</keyword>
<dbReference type="GeneID" id="78225448"/>
<dbReference type="GO" id="GO:0005886">
    <property type="term" value="C:plasma membrane"/>
    <property type="evidence" value="ECO:0007669"/>
    <property type="project" value="UniProtKB-SubCell"/>
</dbReference>
<dbReference type="EMBL" id="CBLX010000004">
    <property type="protein sequence ID" value="CDG38735.1"/>
    <property type="molecule type" value="Genomic_DNA"/>
</dbReference>
<protein>
    <recommendedName>
        <fullName evidence="9">Transporter</fullName>
    </recommendedName>
</protein>
<dbReference type="InterPro" id="IPR003740">
    <property type="entry name" value="YitT"/>
</dbReference>
<evidence type="ECO:0000256" key="3">
    <source>
        <dbReference type="ARBA" id="ARBA00022692"/>
    </source>
</evidence>
<feature type="transmembrane region" description="Helical" evidence="6">
    <location>
        <begin position="151"/>
        <end position="172"/>
    </location>
</feature>
<dbReference type="InterPro" id="IPR051461">
    <property type="entry name" value="UPF0750_membrane"/>
</dbReference>
<proteinExistence type="predicted"/>
<evidence type="ECO:0000256" key="5">
    <source>
        <dbReference type="ARBA" id="ARBA00023136"/>
    </source>
</evidence>
<evidence type="ECO:0000313" key="8">
    <source>
        <dbReference type="Proteomes" id="UP000027583"/>
    </source>
</evidence>
<dbReference type="PANTHER" id="PTHR33545:SF5">
    <property type="entry name" value="UPF0750 MEMBRANE PROTEIN YITT"/>
    <property type="match status" value="1"/>
</dbReference>
<organism evidence="7 8">
    <name type="scientific">Asaia bogorensis</name>
    <dbReference type="NCBI Taxonomy" id="91915"/>
    <lineage>
        <taxon>Bacteria</taxon>
        <taxon>Pseudomonadati</taxon>
        <taxon>Pseudomonadota</taxon>
        <taxon>Alphaproteobacteria</taxon>
        <taxon>Acetobacterales</taxon>
        <taxon>Acetobacteraceae</taxon>
        <taxon>Asaia</taxon>
    </lineage>
</organism>